<accession>A0A9X2ET89</accession>
<evidence type="ECO:0000313" key="1">
    <source>
        <dbReference type="EMBL" id="MCO1337085.1"/>
    </source>
</evidence>
<dbReference type="EMBL" id="JALBWM010000348">
    <property type="protein sequence ID" value="MCO1337085.1"/>
    <property type="molecule type" value="Genomic_DNA"/>
</dbReference>
<dbReference type="Proteomes" id="UP001139028">
    <property type="component" value="Unassembled WGS sequence"/>
</dbReference>
<gene>
    <name evidence="1" type="ORF">MO867_22435</name>
</gene>
<sequence>NRFAIFAGRVHLMNGGARNFRGSAPTEQATMELAVNIAKKSQESQFFSWLQIFDRVTEKYTEYSIKNDGSLEERECPK</sequence>
<name>A0A9X2ET89_9GAMM</name>
<protein>
    <submittedName>
        <fullName evidence="1">Uncharacterized protein</fullName>
    </submittedName>
</protein>
<dbReference type="AlphaFoldDB" id="A0A9X2ET89"/>
<reference evidence="1" key="1">
    <citation type="journal article" date="2022" name="Arch. Microbiol.">
        <title>Microbulbifer okhotskensis sp. nov., isolated from a deep bottom sediment of the Okhotsk Sea.</title>
        <authorList>
            <person name="Romanenko L."/>
            <person name="Kurilenko V."/>
            <person name="Otstavnykh N."/>
            <person name="Velansky P."/>
            <person name="Isaeva M."/>
            <person name="Mikhailov V."/>
        </authorList>
    </citation>
    <scope>NUCLEOTIDE SEQUENCE</scope>
    <source>
        <strain evidence="1">OS29</strain>
    </source>
</reference>
<proteinExistence type="predicted"/>
<feature type="non-terminal residue" evidence="1">
    <location>
        <position position="1"/>
    </location>
</feature>
<organism evidence="1 2">
    <name type="scientific">Microbulbifer okhotskensis</name>
    <dbReference type="NCBI Taxonomy" id="2926617"/>
    <lineage>
        <taxon>Bacteria</taxon>
        <taxon>Pseudomonadati</taxon>
        <taxon>Pseudomonadota</taxon>
        <taxon>Gammaproteobacteria</taxon>
        <taxon>Cellvibrionales</taxon>
        <taxon>Microbulbiferaceae</taxon>
        <taxon>Microbulbifer</taxon>
    </lineage>
</organism>
<evidence type="ECO:0000313" key="2">
    <source>
        <dbReference type="Proteomes" id="UP001139028"/>
    </source>
</evidence>
<dbReference type="RefSeq" id="WP_252473306.1">
    <property type="nucleotide sequence ID" value="NZ_JALBWM010000348.1"/>
</dbReference>
<keyword evidence="2" id="KW-1185">Reference proteome</keyword>
<comment type="caution">
    <text evidence="1">The sequence shown here is derived from an EMBL/GenBank/DDBJ whole genome shotgun (WGS) entry which is preliminary data.</text>
</comment>